<dbReference type="NCBIfam" id="TIGR01635">
    <property type="entry name" value="tail_comp_S"/>
    <property type="match status" value="1"/>
</dbReference>
<accession>A0A7Y0SIU7</accession>
<protein>
    <submittedName>
        <fullName evidence="1">Phage virion morphogenesis protein</fullName>
    </submittedName>
</protein>
<gene>
    <name evidence="1" type="ORF">HKB16_14105</name>
</gene>
<dbReference type="RefSeq" id="WP_141179930.1">
    <property type="nucleotide sequence ID" value="NZ_CP041202.1"/>
</dbReference>
<comment type="caution">
    <text evidence="1">The sequence shown here is derived from an EMBL/GenBank/DDBJ whole genome shotgun (WGS) entry which is preliminary data.</text>
</comment>
<sequence length="152" mass="17157">MAGVNYTLKFEEKEKLQRRFNQLLKQGTSLQPAFQDIGEMLLLSHDQRFRDQVSPDGEPWAPLSPAYQARKPKRQNDILTLNSILSGNLSYIATGSNLFFGTPTEYGAIHHFGGSEDMRPSNAAIPARPWLGVDDDDKAEIYDILSEFLLQE</sequence>
<dbReference type="AlphaFoldDB" id="A0A7Y0SIU7"/>
<dbReference type="Proteomes" id="UP000518904">
    <property type="component" value="Unassembled WGS sequence"/>
</dbReference>
<reference evidence="1 2" key="1">
    <citation type="submission" date="2020-04" db="EMBL/GenBank/DDBJ databases">
        <title>Whole-genome sequencing of Vibrio spp. from China reveals different genetic environments of blaCTX-M-14 among diverse lineages.</title>
        <authorList>
            <person name="Zheng Z."/>
            <person name="Ye L."/>
            <person name="Chen S."/>
        </authorList>
    </citation>
    <scope>NUCLEOTIDE SEQUENCE [LARGE SCALE GENOMIC DNA]</scope>
    <source>
        <strain evidence="1 2">Vb0551</strain>
    </source>
</reference>
<dbReference type="InterPro" id="IPR006522">
    <property type="entry name" value="Phage_virion_morphogenesis"/>
</dbReference>
<proteinExistence type="predicted"/>
<organism evidence="1 2">
    <name type="scientific">Vibrio parahaemolyticus</name>
    <dbReference type="NCBI Taxonomy" id="670"/>
    <lineage>
        <taxon>Bacteria</taxon>
        <taxon>Pseudomonadati</taxon>
        <taxon>Pseudomonadota</taxon>
        <taxon>Gammaproteobacteria</taxon>
        <taxon>Vibrionales</taxon>
        <taxon>Vibrionaceae</taxon>
        <taxon>Vibrio</taxon>
    </lineage>
</organism>
<evidence type="ECO:0000313" key="1">
    <source>
        <dbReference type="EMBL" id="NMU84017.1"/>
    </source>
</evidence>
<dbReference type="EMBL" id="JABCLB010001328">
    <property type="protein sequence ID" value="NMU84017.1"/>
    <property type="molecule type" value="Genomic_DNA"/>
</dbReference>
<evidence type="ECO:0000313" key="2">
    <source>
        <dbReference type="Proteomes" id="UP000518904"/>
    </source>
</evidence>
<name>A0A7Y0SIU7_VIBPH</name>
<dbReference type="Pfam" id="PF05069">
    <property type="entry name" value="Phage_tail_S"/>
    <property type="match status" value="1"/>
</dbReference>